<dbReference type="SUPFAM" id="SSF50729">
    <property type="entry name" value="PH domain-like"/>
    <property type="match status" value="1"/>
</dbReference>
<dbReference type="InterPro" id="IPR040269">
    <property type="entry name" value="VAB"/>
</dbReference>
<evidence type="ECO:0000313" key="3">
    <source>
        <dbReference type="RefSeq" id="XP_050939481.1"/>
    </source>
</evidence>
<feature type="domain" description="PH" evidence="1">
    <location>
        <begin position="312"/>
        <end position="451"/>
    </location>
</feature>
<evidence type="ECO:0000259" key="1">
    <source>
        <dbReference type="PROSITE" id="PS50003"/>
    </source>
</evidence>
<accession>A0ABM3KP29</accession>
<name>A0ABM3KP29_CUCME</name>
<keyword evidence="2" id="KW-1185">Reference proteome</keyword>
<dbReference type="PANTHER" id="PTHR31351">
    <property type="entry name" value="EXPRESSED PROTEIN"/>
    <property type="match status" value="1"/>
</dbReference>
<proteinExistence type="predicted"/>
<dbReference type="RefSeq" id="XP_050939481.1">
    <property type="nucleotide sequence ID" value="XM_051083524.1"/>
</dbReference>
<evidence type="ECO:0000313" key="2">
    <source>
        <dbReference type="Proteomes" id="UP001652600"/>
    </source>
</evidence>
<sequence length="457" mass="49964">MLISLNSDSEMSSCLAKCSSTRLENIDENGPPSWLPGSSVLPETPIESMEYLGRSWSLSAKELSKALSTAHDEPSHLQSSVVGFLSVEPNDSKSTVLREPLLRHLPSGDSPPASPRGSDEMKELLLLHQALNPEFFSNQQLLGNGLYKSILRGNKTLGRWMKDQKERKKQEIRTQNAQLHAAVSVAGVAASVAAFIASLVSRETSSGNQNWPLKTSAAIASAAALVASHCIEMAEEMGASHDHILNVVNSAINAKTNGDIMTLTAGAATALRGAATLRTRLEKGLGATNFGVGEDKVEEEGKESNVLLAISYVSRGGELLKRTRKGILHWKQVSFNINSNWQVVAKLKSRYMAGTFTKNKKCKTAFIQTTDNLSSCLHNLYIDEPCPVSVIISGVNCDVAAWPGRERERETDGEQQRAYFGIVTTDRTIEFECSGKGEKQMWIEGIQYMMNFRAYVK</sequence>
<dbReference type="Pfam" id="PF08458">
    <property type="entry name" value="PH_2"/>
    <property type="match status" value="2"/>
</dbReference>
<dbReference type="InterPro" id="IPR001849">
    <property type="entry name" value="PH_domain"/>
</dbReference>
<dbReference type="InterPro" id="IPR008546">
    <property type="entry name" value="VAN3-bd-like_auxin_canal"/>
</dbReference>
<dbReference type="PROSITE" id="PS50003">
    <property type="entry name" value="PH_DOMAIN"/>
    <property type="match status" value="1"/>
</dbReference>
<protein>
    <submittedName>
        <fullName evidence="3 4">VAN3-binding protein isoform X1</fullName>
    </submittedName>
</protein>
<dbReference type="Pfam" id="PF05703">
    <property type="entry name" value="Auxin_canalis"/>
    <property type="match status" value="1"/>
</dbReference>
<gene>
    <name evidence="3 4" type="primary">LOC103503599</name>
</gene>
<dbReference type="Proteomes" id="UP001652600">
    <property type="component" value="Chromosome 4"/>
</dbReference>
<dbReference type="PANTHER" id="PTHR31351:SF2">
    <property type="entry name" value="PHOSPHOINOSITIDE BINDING PROTEIN"/>
    <property type="match status" value="1"/>
</dbReference>
<organism evidence="2 3">
    <name type="scientific">Cucumis melo</name>
    <name type="common">Muskmelon</name>
    <dbReference type="NCBI Taxonomy" id="3656"/>
    <lineage>
        <taxon>Eukaryota</taxon>
        <taxon>Viridiplantae</taxon>
        <taxon>Streptophyta</taxon>
        <taxon>Embryophyta</taxon>
        <taxon>Tracheophyta</taxon>
        <taxon>Spermatophyta</taxon>
        <taxon>Magnoliopsida</taxon>
        <taxon>eudicotyledons</taxon>
        <taxon>Gunneridae</taxon>
        <taxon>Pentapetalae</taxon>
        <taxon>rosids</taxon>
        <taxon>fabids</taxon>
        <taxon>Cucurbitales</taxon>
        <taxon>Cucurbitaceae</taxon>
        <taxon>Benincaseae</taxon>
        <taxon>Cucumis</taxon>
    </lineage>
</organism>
<reference evidence="3 4" key="1">
    <citation type="submission" date="2025-05" db="UniProtKB">
        <authorList>
            <consortium name="RefSeq"/>
        </authorList>
    </citation>
    <scope>IDENTIFICATION</scope>
    <source>
        <tissue evidence="3 4">Stem</tissue>
    </source>
</reference>
<dbReference type="InterPro" id="IPR013666">
    <property type="entry name" value="PH_pln"/>
</dbReference>
<dbReference type="GeneID" id="103503599"/>
<evidence type="ECO:0000313" key="4">
    <source>
        <dbReference type="RefSeq" id="XP_050939482.1"/>
    </source>
</evidence>
<dbReference type="RefSeq" id="XP_050939482.1">
    <property type="nucleotide sequence ID" value="XM_051083525.1"/>
</dbReference>